<dbReference type="PANTHER" id="PTHR43179">
    <property type="entry name" value="RHAMNOSYLTRANSFERASE WBBL"/>
    <property type="match status" value="1"/>
</dbReference>
<evidence type="ECO:0000256" key="1">
    <source>
        <dbReference type="SAM" id="Phobius"/>
    </source>
</evidence>
<dbReference type="EMBL" id="MFJK01000008">
    <property type="protein sequence ID" value="OGG19244.1"/>
    <property type="molecule type" value="Genomic_DNA"/>
</dbReference>
<proteinExistence type="predicted"/>
<dbReference type="CDD" id="cd04186">
    <property type="entry name" value="GT_2_like_c"/>
    <property type="match status" value="1"/>
</dbReference>
<feature type="transmembrane region" description="Helical" evidence="1">
    <location>
        <begin position="277"/>
        <end position="300"/>
    </location>
</feature>
<evidence type="ECO:0000259" key="2">
    <source>
        <dbReference type="Pfam" id="PF00535"/>
    </source>
</evidence>
<keyword evidence="1" id="KW-0472">Membrane</keyword>
<dbReference type="InterPro" id="IPR029044">
    <property type="entry name" value="Nucleotide-diphossugar_trans"/>
</dbReference>
<gene>
    <name evidence="3" type="ORF">A2721_00220</name>
</gene>
<dbReference type="STRING" id="1798381.A2721_00220"/>
<feature type="domain" description="Glycosyltransferase 2-like" evidence="2">
    <location>
        <begin position="4"/>
        <end position="141"/>
    </location>
</feature>
<dbReference type="Gene3D" id="3.90.550.10">
    <property type="entry name" value="Spore Coat Polysaccharide Biosynthesis Protein SpsA, Chain A"/>
    <property type="match status" value="1"/>
</dbReference>
<keyword evidence="1" id="KW-0812">Transmembrane</keyword>
<evidence type="ECO:0000313" key="4">
    <source>
        <dbReference type="Proteomes" id="UP000177871"/>
    </source>
</evidence>
<dbReference type="Proteomes" id="UP000177871">
    <property type="component" value="Unassembled WGS sequence"/>
</dbReference>
<name>A0A1F6A408_9BACT</name>
<comment type="caution">
    <text evidence="3">The sequence shown here is derived from an EMBL/GenBank/DDBJ whole genome shotgun (WGS) entry which is preliminary data.</text>
</comment>
<sequence length="316" mass="35896">MDVSVVIVSYNSKDLFKNCLESVYKFTKDLEFEVIVVDNASTDGVTDYLKSQISPASPELGRGRANIKDTNQKSNLKAIFSEENLGFSRGNNVGIKEAKGKYVLLLNNDTELLENSIERMKLWMDAHQDVAVVSCQLVNSEHKASATGGFFPRLHNVIAWGWFLDDLPILRNYFPSYHPHPGPMYDKEQFLDWVTGAFFFVRKAAIDQVGMFDENIFMYGEELEWCIRFKKAGWKIGYTPITKVVHHERGSQGGLPKGAILGEFRGLKYIYGKHYPGWMQVALGTVLDVAAFLRVVLWLVRLKPQMAKIFLEALLL</sequence>
<dbReference type="PANTHER" id="PTHR43179:SF7">
    <property type="entry name" value="RHAMNOSYLTRANSFERASE WBBL"/>
    <property type="match status" value="1"/>
</dbReference>
<dbReference type="SUPFAM" id="SSF53448">
    <property type="entry name" value="Nucleotide-diphospho-sugar transferases"/>
    <property type="match status" value="1"/>
</dbReference>
<protein>
    <recommendedName>
        <fullName evidence="2">Glycosyltransferase 2-like domain-containing protein</fullName>
    </recommendedName>
</protein>
<organism evidence="3 4">
    <name type="scientific">Candidatus Gottesmanbacteria bacterium RIFCSPHIGHO2_01_FULL_47_48</name>
    <dbReference type="NCBI Taxonomy" id="1798381"/>
    <lineage>
        <taxon>Bacteria</taxon>
        <taxon>Candidatus Gottesmaniibacteriota</taxon>
    </lineage>
</organism>
<dbReference type="Pfam" id="PF00535">
    <property type="entry name" value="Glycos_transf_2"/>
    <property type="match status" value="1"/>
</dbReference>
<dbReference type="InterPro" id="IPR001173">
    <property type="entry name" value="Glyco_trans_2-like"/>
</dbReference>
<keyword evidence="1" id="KW-1133">Transmembrane helix</keyword>
<reference evidence="3 4" key="1">
    <citation type="journal article" date="2016" name="Nat. Commun.">
        <title>Thousands of microbial genomes shed light on interconnected biogeochemical processes in an aquifer system.</title>
        <authorList>
            <person name="Anantharaman K."/>
            <person name="Brown C.T."/>
            <person name="Hug L.A."/>
            <person name="Sharon I."/>
            <person name="Castelle C.J."/>
            <person name="Probst A.J."/>
            <person name="Thomas B.C."/>
            <person name="Singh A."/>
            <person name="Wilkins M.J."/>
            <person name="Karaoz U."/>
            <person name="Brodie E.L."/>
            <person name="Williams K.H."/>
            <person name="Hubbard S.S."/>
            <person name="Banfield J.F."/>
        </authorList>
    </citation>
    <scope>NUCLEOTIDE SEQUENCE [LARGE SCALE GENOMIC DNA]</scope>
</reference>
<dbReference type="AlphaFoldDB" id="A0A1F6A408"/>
<accession>A0A1F6A408</accession>
<evidence type="ECO:0000313" key="3">
    <source>
        <dbReference type="EMBL" id="OGG19244.1"/>
    </source>
</evidence>